<dbReference type="PANTHER" id="PTHR30346">
    <property type="entry name" value="TRANSCRIPTIONAL DUAL REGULATOR HCAR-RELATED"/>
    <property type="match status" value="1"/>
</dbReference>
<protein>
    <submittedName>
        <fullName evidence="6">LysR substrate-binding domain-containing protein</fullName>
    </submittedName>
</protein>
<gene>
    <name evidence="6" type="ORF">GCM10022402_47580</name>
</gene>
<dbReference type="Pfam" id="PF00126">
    <property type="entry name" value="HTH_1"/>
    <property type="match status" value="1"/>
</dbReference>
<dbReference type="InterPro" id="IPR005119">
    <property type="entry name" value="LysR_subst-bd"/>
</dbReference>
<dbReference type="PRINTS" id="PR00039">
    <property type="entry name" value="HTHLYSR"/>
</dbReference>
<reference evidence="7" key="1">
    <citation type="journal article" date="2019" name="Int. J. Syst. Evol. Microbiol.">
        <title>The Global Catalogue of Microorganisms (GCM) 10K type strain sequencing project: providing services to taxonomists for standard genome sequencing and annotation.</title>
        <authorList>
            <consortium name="The Broad Institute Genomics Platform"/>
            <consortium name="The Broad Institute Genome Sequencing Center for Infectious Disease"/>
            <person name="Wu L."/>
            <person name="Ma J."/>
        </authorList>
    </citation>
    <scope>NUCLEOTIDE SEQUENCE [LARGE SCALE GENOMIC DNA]</scope>
    <source>
        <strain evidence="7">JCM 17137</strain>
    </source>
</reference>
<dbReference type="CDD" id="cd08414">
    <property type="entry name" value="PBP2_LTTR_aromatics_like"/>
    <property type="match status" value="1"/>
</dbReference>
<keyword evidence="7" id="KW-1185">Reference proteome</keyword>
<dbReference type="PROSITE" id="PS50931">
    <property type="entry name" value="HTH_LYSR"/>
    <property type="match status" value="1"/>
</dbReference>
<evidence type="ECO:0000313" key="6">
    <source>
        <dbReference type="EMBL" id="GAA3764813.1"/>
    </source>
</evidence>
<dbReference type="InterPro" id="IPR036388">
    <property type="entry name" value="WH-like_DNA-bd_sf"/>
</dbReference>
<evidence type="ECO:0000256" key="1">
    <source>
        <dbReference type="ARBA" id="ARBA00009437"/>
    </source>
</evidence>
<accession>A0ABP7GG03</accession>
<comment type="similarity">
    <text evidence="1">Belongs to the LysR transcriptional regulatory family.</text>
</comment>
<evidence type="ECO:0000256" key="3">
    <source>
        <dbReference type="ARBA" id="ARBA00023125"/>
    </source>
</evidence>
<organism evidence="6 7">
    <name type="scientific">Salinactinospora qingdaonensis</name>
    <dbReference type="NCBI Taxonomy" id="702744"/>
    <lineage>
        <taxon>Bacteria</taxon>
        <taxon>Bacillati</taxon>
        <taxon>Actinomycetota</taxon>
        <taxon>Actinomycetes</taxon>
        <taxon>Streptosporangiales</taxon>
        <taxon>Nocardiopsidaceae</taxon>
        <taxon>Salinactinospora</taxon>
    </lineage>
</organism>
<dbReference type="InterPro" id="IPR000847">
    <property type="entry name" value="LysR_HTH_N"/>
</dbReference>
<comment type="caution">
    <text evidence="6">The sequence shown here is derived from an EMBL/GenBank/DDBJ whole genome shotgun (WGS) entry which is preliminary data.</text>
</comment>
<dbReference type="InterPro" id="IPR036390">
    <property type="entry name" value="WH_DNA-bd_sf"/>
</dbReference>
<sequence length="290" mass="31380">MEPDYRLLQAFVAVAEEQHFGEAAVRLRIAQPALSKQIAKLETAVGGRLFDRTSRRVELTPAGAALLPEARAALAQARAALRHAQALAGRLSGVLRVGFMTGAIQPPLLRAFERSFPDVEVDLKRYDWFDQVACLHDGRADVAFVCPPIEDPELSIEVLADQPRLAVLSLEHPLADRGELSILDLRDDPVIGHHQAPLVWARFAAVDPRPDGSAPVYGPSVDTVEEKLEHAAAGHGVGLVPAAIYEHYARADLAFVPVIDIPPCQSALAWPKRTSSPLVSAFLSVARGDN</sequence>
<evidence type="ECO:0000256" key="2">
    <source>
        <dbReference type="ARBA" id="ARBA00023015"/>
    </source>
</evidence>
<dbReference type="SUPFAM" id="SSF53850">
    <property type="entry name" value="Periplasmic binding protein-like II"/>
    <property type="match status" value="1"/>
</dbReference>
<dbReference type="SUPFAM" id="SSF46785">
    <property type="entry name" value="Winged helix' DNA-binding domain"/>
    <property type="match status" value="1"/>
</dbReference>
<dbReference type="PANTHER" id="PTHR30346:SF0">
    <property type="entry name" value="HCA OPERON TRANSCRIPTIONAL ACTIVATOR HCAR"/>
    <property type="match status" value="1"/>
</dbReference>
<keyword evidence="2" id="KW-0805">Transcription regulation</keyword>
<dbReference type="Pfam" id="PF03466">
    <property type="entry name" value="LysR_substrate"/>
    <property type="match status" value="1"/>
</dbReference>
<evidence type="ECO:0000313" key="7">
    <source>
        <dbReference type="Proteomes" id="UP001500908"/>
    </source>
</evidence>
<dbReference type="RefSeq" id="WP_344976844.1">
    <property type="nucleotide sequence ID" value="NZ_BAABDD010000044.1"/>
</dbReference>
<keyword evidence="4" id="KW-0804">Transcription</keyword>
<dbReference type="EMBL" id="BAABDD010000044">
    <property type="protein sequence ID" value="GAA3764813.1"/>
    <property type="molecule type" value="Genomic_DNA"/>
</dbReference>
<name>A0ABP7GG03_9ACTN</name>
<evidence type="ECO:0000256" key="4">
    <source>
        <dbReference type="ARBA" id="ARBA00023163"/>
    </source>
</evidence>
<dbReference type="Gene3D" id="3.40.190.10">
    <property type="entry name" value="Periplasmic binding protein-like II"/>
    <property type="match status" value="2"/>
</dbReference>
<feature type="domain" description="HTH lysR-type" evidence="5">
    <location>
        <begin position="3"/>
        <end position="60"/>
    </location>
</feature>
<evidence type="ECO:0000259" key="5">
    <source>
        <dbReference type="PROSITE" id="PS50931"/>
    </source>
</evidence>
<dbReference type="Gene3D" id="1.10.10.10">
    <property type="entry name" value="Winged helix-like DNA-binding domain superfamily/Winged helix DNA-binding domain"/>
    <property type="match status" value="1"/>
</dbReference>
<proteinExistence type="inferred from homology"/>
<dbReference type="Proteomes" id="UP001500908">
    <property type="component" value="Unassembled WGS sequence"/>
</dbReference>
<keyword evidence="3" id="KW-0238">DNA-binding</keyword>